<evidence type="ECO:0000313" key="2">
    <source>
        <dbReference type="Proteomes" id="UP000269154"/>
    </source>
</evidence>
<keyword evidence="2" id="KW-1185">Reference proteome</keyword>
<name>A0A3N6QNW3_9CYAN</name>
<accession>A0A3N6QNW3</accession>
<reference evidence="1 2" key="1">
    <citation type="journal article" date="2018" name="ACS Chem. Biol.">
        <title>Ketoreductase domain dysfunction expands chemodiversity: malyngamide biosynthesis in the cyanobacterium Okeania hirsuta.</title>
        <authorList>
            <person name="Moss N.A."/>
            <person name="Leao T."/>
            <person name="Rankin M."/>
            <person name="McCullough T.M."/>
            <person name="Qu P."/>
            <person name="Korobeynikov A."/>
            <person name="Smith J.L."/>
            <person name="Gerwick L."/>
            <person name="Gerwick W.H."/>
        </authorList>
    </citation>
    <scope>NUCLEOTIDE SEQUENCE [LARGE SCALE GENOMIC DNA]</scope>
    <source>
        <strain evidence="1 2">PAB10Feb10-1</strain>
    </source>
</reference>
<gene>
    <name evidence="1" type="ORF">D5R40_13015</name>
</gene>
<dbReference type="RefSeq" id="WP_124146485.1">
    <property type="nucleotide sequence ID" value="NZ_CAWOKI010000163.1"/>
</dbReference>
<dbReference type="SUPFAM" id="SSF48452">
    <property type="entry name" value="TPR-like"/>
    <property type="match status" value="1"/>
</dbReference>
<evidence type="ECO:0000313" key="1">
    <source>
        <dbReference type="EMBL" id="RQH43387.1"/>
    </source>
</evidence>
<organism evidence="1 2">
    <name type="scientific">Okeania hirsuta</name>
    <dbReference type="NCBI Taxonomy" id="1458930"/>
    <lineage>
        <taxon>Bacteria</taxon>
        <taxon>Bacillati</taxon>
        <taxon>Cyanobacteriota</taxon>
        <taxon>Cyanophyceae</taxon>
        <taxon>Oscillatoriophycideae</taxon>
        <taxon>Oscillatoriales</taxon>
        <taxon>Microcoleaceae</taxon>
        <taxon>Okeania</taxon>
    </lineage>
</organism>
<comment type="caution">
    <text evidence="1">The sequence shown here is derived from an EMBL/GenBank/DDBJ whole genome shotgun (WGS) entry which is preliminary data.</text>
</comment>
<dbReference type="InterPro" id="IPR011990">
    <property type="entry name" value="TPR-like_helical_dom_sf"/>
</dbReference>
<dbReference type="Proteomes" id="UP000269154">
    <property type="component" value="Unassembled WGS sequence"/>
</dbReference>
<protein>
    <recommendedName>
        <fullName evidence="3">Tetratricopeptide repeat protein</fullName>
    </recommendedName>
</protein>
<dbReference type="Gene3D" id="1.25.40.10">
    <property type="entry name" value="Tetratricopeptide repeat domain"/>
    <property type="match status" value="1"/>
</dbReference>
<proteinExistence type="predicted"/>
<dbReference type="EMBL" id="RCBY01000062">
    <property type="protein sequence ID" value="RQH43387.1"/>
    <property type="molecule type" value="Genomic_DNA"/>
</dbReference>
<sequence length="140" mass="16102">MTQTPEELYKEGLERYKAGEEPKTLIPVFKDITNRSPKSSSSWISLSWLYLLEKKPKSAYKAAKTGVKLNPDDPQGRINLALAMLEMGEKGVRTHVERAQQMIMADSDWLEEIKSNIQDGFERRADWPSLSRVKSWLFDV</sequence>
<dbReference type="OrthoDB" id="423802at2"/>
<dbReference type="AlphaFoldDB" id="A0A3N6QNW3"/>
<evidence type="ECO:0008006" key="3">
    <source>
        <dbReference type="Google" id="ProtNLM"/>
    </source>
</evidence>